<feature type="signal peptide" evidence="1">
    <location>
        <begin position="1"/>
        <end position="25"/>
    </location>
</feature>
<evidence type="ECO:0000256" key="1">
    <source>
        <dbReference type="SAM" id="SignalP"/>
    </source>
</evidence>
<organism evidence="2">
    <name type="scientific">uncultured bacterium fosmid pJB18D1_contig II</name>
    <dbReference type="NCBI Taxonomy" id="1478058"/>
    <lineage>
        <taxon>Bacteria</taxon>
        <taxon>environmental samples</taxon>
    </lineage>
</organism>
<proteinExistence type="predicted"/>
<dbReference type="AlphaFoldDB" id="A0A0H3UAC7"/>
<name>A0A0H3UAC7_9BACT</name>
<protein>
    <recommendedName>
        <fullName evidence="3">SbsA Ig-like domain-containing protein</fullName>
    </recommendedName>
</protein>
<evidence type="ECO:0008006" key="3">
    <source>
        <dbReference type="Google" id="ProtNLM"/>
    </source>
</evidence>
<evidence type="ECO:0000313" key="2">
    <source>
        <dbReference type="EMBL" id="AIF26437.1"/>
    </source>
</evidence>
<accession>A0A0H3UAC7</accession>
<sequence>MWVIRQKIFQLLGLLLLLLATSVFAVEGDESPKVEEVDCVNYTDAPDYRCVYLRVLSSKGLSLCVVPGDVVVKTGEDPCMYASKNENFYVYAPQEETGLIETYATKGGKRDTSASPVNHMSMVNSGATGIFQLGTKGLYPEGNIHVGSALTPTATPIVFRIYNFYAPALKYYDHKTGKEITDATKLQLEVGDSLQIDVEAVVTLGPNTNSVDTTVDKEKFYVSTFGESDSLIFKNLSGSNLEMVNGHPYVTFTKGKSSFWVYASASVTDGSKFTLSGYKKTDDPTKFFVEGPFPGDLRFGNPDLPYLENAVVFDTDGDGMGDSISVLFAGQMDSVDVKDFYYNWPTGDKFKKYSGDVDSTEFLFGLSDIDEVLQDKNASGELKAYVCSSVGNRCDTLRTSIKDSVGAVILVATLVKGSGDTDTLVVRFNKAMDESWTEGEGLKLNGERIYGEAIQKEGNVWKFLVPSGVVSVGDKLKIETDCGKDACPDGILTAADGIPTSKNNQEVPVQNSGRIYMGENNGFYDRDGDGRLDSVSVGFETPITEDDLKNMNLTFYWLDNDGDVVALNPSPRDLTLSSDGTVLGFSIDPKSYDVMEKLTAVDSTRVSQKSSDKEYGYATLTNKVTIDGKDTTEEVRFEMNDYMAPVIASNFLTPESFQKMSPDKFVLTFSEPIDYEKFTMTEDCLSFYVDGEWKRYSLTSVEWSDGGRKATFYMEAGKNLDNRMNPADSVKFGNFEDGLVDKNGNHVSEKAPTVMVEGDPRVIMKTTSFADLNRAEELSDRVKPFTIDHVKDSLDKDNNASLGVLMDVGFSTIMGNDSGVTILDLENSGLVWELFVYTNMGAYVGSASGKISCDDEFFDGNCFENPDKLYVRWNMRSDDGRRVGVGAYLAKFKVKVFGAKEEFLIERVFRWGITGSNK</sequence>
<reference evidence="2" key="1">
    <citation type="submission" date="2013-08" db="EMBL/GenBank/DDBJ databases">
        <title>Comparison of modified E. coli strains.</title>
        <authorList>
            <person name="Juergensen J."/>
            <person name="Bonge A."/>
            <person name="Streit W.R."/>
        </authorList>
    </citation>
    <scope>NUCLEOTIDE SEQUENCE</scope>
</reference>
<keyword evidence="1" id="KW-0732">Signal</keyword>
<dbReference type="EMBL" id="KF540232">
    <property type="protein sequence ID" value="AIF26437.1"/>
    <property type="molecule type" value="Genomic_DNA"/>
</dbReference>
<feature type="chain" id="PRO_5005202759" description="SbsA Ig-like domain-containing protein" evidence="1">
    <location>
        <begin position="26"/>
        <end position="918"/>
    </location>
</feature>